<organism evidence="3 4">
    <name type="scientific">Hyphomicrobium album</name>
    <dbReference type="NCBI Taxonomy" id="2665159"/>
    <lineage>
        <taxon>Bacteria</taxon>
        <taxon>Pseudomonadati</taxon>
        <taxon>Pseudomonadota</taxon>
        <taxon>Alphaproteobacteria</taxon>
        <taxon>Hyphomicrobiales</taxon>
        <taxon>Hyphomicrobiaceae</taxon>
        <taxon>Hyphomicrobium</taxon>
    </lineage>
</organism>
<evidence type="ECO:0000313" key="3">
    <source>
        <dbReference type="EMBL" id="MTD95235.1"/>
    </source>
</evidence>
<dbReference type="Pfam" id="PF13473">
    <property type="entry name" value="Cupredoxin_1"/>
    <property type="match status" value="1"/>
</dbReference>
<dbReference type="EMBL" id="WMBQ01000002">
    <property type="protein sequence ID" value="MTD95235.1"/>
    <property type="molecule type" value="Genomic_DNA"/>
</dbReference>
<protein>
    <recommendedName>
        <fullName evidence="2">EfeO-type cupredoxin-like domain-containing protein</fullName>
    </recommendedName>
</protein>
<dbReference type="AlphaFoldDB" id="A0A6I3KHS0"/>
<evidence type="ECO:0000313" key="4">
    <source>
        <dbReference type="Proteomes" id="UP000440694"/>
    </source>
</evidence>
<dbReference type="Gene3D" id="2.60.40.420">
    <property type="entry name" value="Cupredoxins - blue copper proteins"/>
    <property type="match status" value="1"/>
</dbReference>
<dbReference type="Proteomes" id="UP000440694">
    <property type="component" value="Unassembled WGS sequence"/>
</dbReference>
<proteinExistence type="predicted"/>
<keyword evidence="1" id="KW-1133">Transmembrane helix</keyword>
<evidence type="ECO:0000256" key="1">
    <source>
        <dbReference type="SAM" id="Phobius"/>
    </source>
</evidence>
<feature type="transmembrane region" description="Helical" evidence="1">
    <location>
        <begin position="80"/>
        <end position="98"/>
    </location>
</feature>
<feature type="domain" description="EfeO-type cupredoxin-like" evidence="2">
    <location>
        <begin position="158"/>
        <end position="237"/>
    </location>
</feature>
<keyword evidence="4" id="KW-1185">Reference proteome</keyword>
<accession>A0A6I3KHS0</accession>
<evidence type="ECO:0000259" key="2">
    <source>
        <dbReference type="Pfam" id="PF13473"/>
    </source>
</evidence>
<dbReference type="InterPro" id="IPR028096">
    <property type="entry name" value="EfeO_Cupredoxin"/>
</dbReference>
<sequence>MQATHPLRARAALPNPTQTSNRDLVLTIGLCSDLFYSRVLFTGNNPRFAGISVCADHVNAPVRAATCRHRWTRETVMQGTRAFFASLLAASLVGWPLIAPVQAEEMREFYIKTVHVDGKTSTHGDADHKPEAFPEAALPEGRGLVLKRPDEEGKWSVRAFAFEPSQIVINAGEPVRLHFIGIHGMSHSIHLEGGGVDERFTLTRGRMHTVELTPKTPGVIEIECYDHQPSMRGEIVVLSR</sequence>
<comment type="caution">
    <text evidence="3">The sequence shown here is derived from an EMBL/GenBank/DDBJ whole genome shotgun (WGS) entry which is preliminary data.</text>
</comment>
<keyword evidence="1" id="KW-0472">Membrane</keyword>
<dbReference type="InterPro" id="IPR008972">
    <property type="entry name" value="Cupredoxin"/>
</dbReference>
<name>A0A6I3KHS0_9HYPH</name>
<gene>
    <name evidence="3" type="ORF">GIW81_12920</name>
</gene>
<reference evidence="3 4" key="1">
    <citation type="submission" date="2019-11" db="EMBL/GenBank/DDBJ databases">
        <title>Identification of a novel strain.</title>
        <authorList>
            <person name="Xu Q."/>
            <person name="Wang G."/>
        </authorList>
    </citation>
    <scope>NUCLEOTIDE SEQUENCE [LARGE SCALE GENOMIC DNA]</scope>
    <source>
        <strain evidence="4">xq</strain>
    </source>
</reference>
<keyword evidence="1" id="KW-0812">Transmembrane</keyword>
<dbReference type="SUPFAM" id="SSF49503">
    <property type="entry name" value="Cupredoxins"/>
    <property type="match status" value="1"/>
</dbReference>